<evidence type="ECO:0000256" key="1">
    <source>
        <dbReference type="ARBA" id="ARBA00009986"/>
    </source>
</evidence>
<protein>
    <recommendedName>
        <fullName evidence="3">Aldehyde dehydrogenase domain-containing protein</fullName>
    </recommendedName>
</protein>
<reference evidence="4" key="2">
    <citation type="submission" date="2020-09" db="EMBL/GenBank/DDBJ databases">
        <authorList>
            <person name="Sun Q."/>
            <person name="Zhou Y."/>
        </authorList>
    </citation>
    <scope>NUCLEOTIDE SEQUENCE</scope>
    <source>
        <strain evidence="4">CGMCC 4.7679</strain>
    </source>
</reference>
<dbReference type="InterPro" id="IPR016161">
    <property type="entry name" value="Ald_DH/histidinol_DH"/>
</dbReference>
<dbReference type="InterPro" id="IPR015590">
    <property type="entry name" value="Aldehyde_DH_dom"/>
</dbReference>
<accession>A0A8H9MFJ1</accession>
<proteinExistence type="inferred from homology"/>
<evidence type="ECO:0000256" key="2">
    <source>
        <dbReference type="ARBA" id="ARBA00023027"/>
    </source>
</evidence>
<dbReference type="SUPFAM" id="SSF53720">
    <property type="entry name" value="ALDH-like"/>
    <property type="match status" value="1"/>
</dbReference>
<keyword evidence="2" id="KW-0520">NAD</keyword>
<dbReference type="PANTHER" id="PTHR42986">
    <property type="entry name" value="BENZALDEHYDE DEHYDROGENASE YFMT"/>
    <property type="match status" value="1"/>
</dbReference>
<dbReference type="Proteomes" id="UP000658656">
    <property type="component" value="Unassembled WGS sequence"/>
</dbReference>
<dbReference type="AlphaFoldDB" id="A0A8H9MFJ1"/>
<evidence type="ECO:0000313" key="5">
    <source>
        <dbReference type="Proteomes" id="UP000658656"/>
    </source>
</evidence>
<dbReference type="Gene3D" id="3.40.309.10">
    <property type="entry name" value="Aldehyde Dehydrogenase, Chain A, domain 2"/>
    <property type="match status" value="1"/>
</dbReference>
<organism evidence="4 5">
    <name type="scientific">Amycolatopsis bartoniae</name>
    <dbReference type="NCBI Taxonomy" id="941986"/>
    <lineage>
        <taxon>Bacteria</taxon>
        <taxon>Bacillati</taxon>
        <taxon>Actinomycetota</taxon>
        <taxon>Actinomycetes</taxon>
        <taxon>Pseudonocardiales</taxon>
        <taxon>Pseudonocardiaceae</taxon>
        <taxon>Amycolatopsis</taxon>
    </lineage>
</organism>
<keyword evidence="5" id="KW-1185">Reference proteome</keyword>
<dbReference type="Pfam" id="PF00171">
    <property type="entry name" value="Aldedh"/>
    <property type="match status" value="1"/>
</dbReference>
<comment type="similarity">
    <text evidence="1">Belongs to the aldehyde dehydrogenase family.</text>
</comment>
<dbReference type="PANTHER" id="PTHR42986:SF1">
    <property type="entry name" value="BENZALDEHYDE DEHYDROGENASE YFMT"/>
    <property type="match status" value="1"/>
</dbReference>
<evidence type="ECO:0000313" key="4">
    <source>
        <dbReference type="EMBL" id="GHF82781.1"/>
    </source>
</evidence>
<reference evidence="4" key="1">
    <citation type="journal article" date="2014" name="Int. J. Syst. Evol. Microbiol.">
        <title>Complete genome sequence of Corynebacterium casei LMG S-19264T (=DSM 44701T), isolated from a smear-ripened cheese.</title>
        <authorList>
            <consortium name="US DOE Joint Genome Institute (JGI-PGF)"/>
            <person name="Walter F."/>
            <person name="Albersmeier A."/>
            <person name="Kalinowski J."/>
            <person name="Ruckert C."/>
        </authorList>
    </citation>
    <scope>NUCLEOTIDE SEQUENCE</scope>
    <source>
        <strain evidence="4">CGMCC 4.7679</strain>
    </source>
</reference>
<name>A0A8H9MFJ1_9PSEU</name>
<sequence length="98" mass="10550">MLAGGRARGRCYPATVLVDVPESAELARHETFGPVVLAAAVDDDEAVRQANDSRYGLTAGVLTGDPERGWRWRTGWRRASCTSTTSPSITSRKCPSEA</sequence>
<dbReference type="InterPro" id="IPR016163">
    <property type="entry name" value="Ald_DH_C"/>
</dbReference>
<dbReference type="EMBL" id="BNAV01000015">
    <property type="protein sequence ID" value="GHF82781.1"/>
    <property type="molecule type" value="Genomic_DNA"/>
</dbReference>
<comment type="caution">
    <text evidence="4">The sequence shown here is derived from an EMBL/GenBank/DDBJ whole genome shotgun (WGS) entry which is preliminary data.</text>
</comment>
<dbReference type="GO" id="GO:0016620">
    <property type="term" value="F:oxidoreductase activity, acting on the aldehyde or oxo group of donors, NAD or NADP as acceptor"/>
    <property type="evidence" value="ECO:0007669"/>
    <property type="project" value="InterPro"/>
</dbReference>
<feature type="domain" description="Aldehyde dehydrogenase" evidence="3">
    <location>
        <begin position="4"/>
        <end position="77"/>
    </location>
</feature>
<evidence type="ECO:0000259" key="3">
    <source>
        <dbReference type="Pfam" id="PF00171"/>
    </source>
</evidence>
<gene>
    <name evidence="4" type="ORF">GCM10017566_66210</name>
</gene>